<dbReference type="PANTHER" id="PTHR13194:SF18">
    <property type="entry name" value="COMPLEX I INTERMEDIATE-ASSOCIATED PROTEIN 30, MITOCHONDRIAL"/>
    <property type="match status" value="1"/>
</dbReference>
<name>A0A3M7P9D8_BRAPC</name>
<dbReference type="GO" id="GO:0005739">
    <property type="term" value="C:mitochondrion"/>
    <property type="evidence" value="ECO:0007669"/>
    <property type="project" value="UniProtKB-SubCell"/>
</dbReference>
<evidence type="ECO:0000256" key="2">
    <source>
        <dbReference type="ARBA" id="ARBA00007884"/>
    </source>
</evidence>
<dbReference type="InterPro" id="IPR013857">
    <property type="entry name" value="NADH-UbQ_OxRdtase-assoc_prot30"/>
</dbReference>
<comment type="similarity">
    <text evidence="2">Belongs to the CIA30 family.</text>
</comment>
<dbReference type="PANTHER" id="PTHR13194">
    <property type="entry name" value="COMPLEX I INTERMEDIATE-ASSOCIATED PROTEIN 30"/>
    <property type="match status" value="1"/>
</dbReference>
<dbReference type="STRING" id="10195.A0A3M7P9D8"/>
<dbReference type="GO" id="GO:0032981">
    <property type="term" value="P:mitochondrial respiratory chain complex I assembly"/>
    <property type="evidence" value="ECO:0007669"/>
    <property type="project" value="TreeGrafter"/>
</dbReference>
<evidence type="ECO:0000313" key="7">
    <source>
        <dbReference type="Proteomes" id="UP000276133"/>
    </source>
</evidence>
<dbReference type="EMBL" id="REGN01012466">
    <property type="protein sequence ID" value="RMZ95314.1"/>
    <property type="molecule type" value="Genomic_DNA"/>
</dbReference>
<evidence type="ECO:0000259" key="5">
    <source>
        <dbReference type="Pfam" id="PF08547"/>
    </source>
</evidence>
<evidence type="ECO:0000256" key="1">
    <source>
        <dbReference type="ARBA" id="ARBA00004173"/>
    </source>
</evidence>
<dbReference type="InterPro" id="IPR039131">
    <property type="entry name" value="NDUFAF1"/>
</dbReference>
<keyword evidence="3" id="KW-0496">Mitochondrion</keyword>
<reference evidence="6 7" key="1">
    <citation type="journal article" date="2018" name="Sci. Rep.">
        <title>Genomic signatures of local adaptation to the degree of environmental predictability in rotifers.</title>
        <authorList>
            <person name="Franch-Gras L."/>
            <person name="Hahn C."/>
            <person name="Garcia-Roger E.M."/>
            <person name="Carmona M.J."/>
            <person name="Serra M."/>
            <person name="Gomez A."/>
        </authorList>
    </citation>
    <scope>NUCLEOTIDE SEQUENCE [LARGE SCALE GENOMIC DNA]</scope>
    <source>
        <strain evidence="6">HYR1</strain>
    </source>
</reference>
<evidence type="ECO:0000256" key="3">
    <source>
        <dbReference type="ARBA" id="ARBA00023128"/>
    </source>
</evidence>
<dbReference type="GO" id="GO:0051082">
    <property type="term" value="F:unfolded protein binding"/>
    <property type="evidence" value="ECO:0007669"/>
    <property type="project" value="TreeGrafter"/>
</dbReference>
<dbReference type="Pfam" id="PF08547">
    <property type="entry name" value="CIA30"/>
    <property type="match status" value="1"/>
</dbReference>
<evidence type="ECO:0000313" key="6">
    <source>
        <dbReference type="EMBL" id="RMZ95314.1"/>
    </source>
</evidence>
<evidence type="ECO:0000256" key="4">
    <source>
        <dbReference type="ARBA" id="ARBA00023186"/>
    </source>
</evidence>
<dbReference type="Proteomes" id="UP000276133">
    <property type="component" value="Unassembled WGS sequence"/>
</dbReference>
<dbReference type="OrthoDB" id="42561at2759"/>
<comment type="subcellular location">
    <subcellularLocation>
        <location evidence="1">Mitochondrion</location>
    </subcellularLocation>
</comment>
<dbReference type="GO" id="GO:0006120">
    <property type="term" value="P:mitochondrial electron transport, NADH to ubiquinone"/>
    <property type="evidence" value="ECO:0007669"/>
    <property type="project" value="TreeGrafter"/>
</dbReference>
<organism evidence="6 7">
    <name type="scientific">Brachionus plicatilis</name>
    <name type="common">Marine rotifer</name>
    <name type="synonym">Brachionus muelleri</name>
    <dbReference type="NCBI Taxonomy" id="10195"/>
    <lineage>
        <taxon>Eukaryota</taxon>
        <taxon>Metazoa</taxon>
        <taxon>Spiralia</taxon>
        <taxon>Gnathifera</taxon>
        <taxon>Rotifera</taxon>
        <taxon>Eurotatoria</taxon>
        <taxon>Monogononta</taxon>
        <taxon>Pseudotrocha</taxon>
        <taxon>Ploima</taxon>
        <taxon>Brachionidae</taxon>
        <taxon>Brachionus</taxon>
    </lineage>
</organism>
<protein>
    <submittedName>
        <fullName evidence="6">Complex I intermediate-associated mitochondrial</fullName>
    </submittedName>
</protein>
<accession>A0A3M7P9D8</accession>
<dbReference type="AlphaFoldDB" id="A0A3M7P9D8"/>
<comment type="caution">
    <text evidence="6">The sequence shown here is derived from an EMBL/GenBank/DDBJ whole genome shotgun (WGS) entry which is preliminary data.</text>
</comment>
<proteinExistence type="inferred from homology"/>
<sequence length="277" mass="33145">MVLILQKILRIKKLEPFKNVRFFNYDHWYKVEHERQRRLKQKGEQFIKDKSIFDLAKFYSRPFLEHGDFDYLFKFNCKQDIENWLVSTDSGYRIGKSKASLQLTQQNTGLFSGYLSNDYDKPEKSKAIYTGYVNISSITPLKSFKREKRINIDQFNCFMLKIRGDGRSYMLILHTPQRYTLTYTYMHMYPLYTRGGPYWQYVKIPFSKFFHVTHGRVSDKQYRFEGLNVKSLGITCMDGNEGPFSLEIDHIGVLRDNEWTEHFAYETYKIPKYISNT</sequence>
<feature type="domain" description="NADH:ubiquinone oxidoreductase intermediate-associated protein 30" evidence="5">
    <location>
        <begin position="73"/>
        <end position="248"/>
    </location>
</feature>
<dbReference type="SUPFAM" id="SSF49785">
    <property type="entry name" value="Galactose-binding domain-like"/>
    <property type="match status" value="1"/>
</dbReference>
<keyword evidence="7" id="KW-1185">Reference proteome</keyword>
<dbReference type="InterPro" id="IPR008979">
    <property type="entry name" value="Galactose-bd-like_sf"/>
</dbReference>
<gene>
    <name evidence="6" type="ORF">BpHYR1_012905</name>
</gene>
<keyword evidence="4" id="KW-0143">Chaperone</keyword>